<dbReference type="InterPro" id="IPR021324">
    <property type="entry name" value="DUF2929"/>
</dbReference>
<protein>
    <recommendedName>
        <fullName evidence="4">DUF2929 domain-containing protein</fullName>
    </recommendedName>
</protein>
<organism evidence="2 3">
    <name type="scientific">Paucilactobacillus hokkaidonensis</name>
    <dbReference type="NCBI Taxonomy" id="1193095"/>
    <lineage>
        <taxon>Bacteria</taxon>
        <taxon>Bacillati</taxon>
        <taxon>Bacillota</taxon>
        <taxon>Bacilli</taxon>
        <taxon>Lactobacillales</taxon>
        <taxon>Lactobacillaceae</taxon>
        <taxon>Paucilactobacillus</taxon>
    </lineage>
</organism>
<proteinExistence type="predicted"/>
<name>A0ABR5Q8H1_9LACO</name>
<feature type="transmembrane region" description="Helical" evidence="1">
    <location>
        <begin position="7"/>
        <end position="27"/>
    </location>
</feature>
<dbReference type="Proteomes" id="UP000051884">
    <property type="component" value="Unassembled WGS sequence"/>
</dbReference>
<keyword evidence="1" id="KW-0472">Membrane</keyword>
<evidence type="ECO:0000313" key="3">
    <source>
        <dbReference type="Proteomes" id="UP000051884"/>
    </source>
</evidence>
<comment type="caution">
    <text evidence="2">The sequence shown here is derived from an EMBL/GenBank/DDBJ whole genome shotgun (WGS) entry which is preliminary data.</text>
</comment>
<keyword evidence="1" id="KW-1133">Transmembrane helix</keyword>
<evidence type="ECO:0000256" key="1">
    <source>
        <dbReference type="SAM" id="Phobius"/>
    </source>
</evidence>
<evidence type="ECO:0008006" key="4">
    <source>
        <dbReference type="Google" id="ProtNLM"/>
    </source>
</evidence>
<dbReference type="Pfam" id="PF11151">
    <property type="entry name" value="DUF2929"/>
    <property type="match status" value="1"/>
</dbReference>
<accession>A0ABR5Q8H1</accession>
<reference evidence="2 3" key="1">
    <citation type="journal article" date="2015" name="Genome Announc.">
        <title>Expanding the biotechnology potential of lactobacilli through comparative genomics of 213 strains and associated genera.</title>
        <authorList>
            <person name="Sun Z."/>
            <person name="Harris H.M."/>
            <person name="McCann A."/>
            <person name="Guo C."/>
            <person name="Argimon S."/>
            <person name="Zhang W."/>
            <person name="Yang X."/>
            <person name="Jeffery I.B."/>
            <person name="Cooney J.C."/>
            <person name="Kagawa T.F."/>
            <person name="Liu W."/>
            <person name="Song Y."/>
            <person name="Salvetti E."/>
            <person name="Wrobel A."/>
            <person name="Rasinkangas P."/>
            <person name="Parkhill J."/>
            <person name="Rea M.C."/>
            <person name="O'Sullivan O."/>
            <person name="Ritari J."/>
            <person name="Douillard F.P."/>
            <person name="Paul Ross R."/>
            <person name="Yang R."/>
            <person name="Briner A.E."/>
            <person name="Felis G.E."/>
            <person name="de Vos W.M."/>
            <person name="Barrangou R."/>
            <person name="Klaenhammer T.R."/>
            <person name="Caufield P.W."/>
            <person name="Cui Y."/>
            <person name="Zhang H."/>
            <person name="O'Toole P.W."/>
        </authorList>
    </citation>
    <scope>NUCLEOTIDE SEQUENCE [LARGE SCALE GENOMIC DNA]</scope>
    <source>
        <strain evidence="2 3">DSM 26202</strain>
    </source>
</reference>
<evidence type="ECO:0000313" key="2">
    <source>
        <dbReference type="EMBL" id="KRO10704.1"/>
    </source>
</evidence>
<gene>
    <name evidence="2" type="ORF">IV59_GL001395</name>
</gene>
<sequence>MNVMRLIIQNLVVVFWSFLLGEVLGYIGGQLEVLSVKPLTMGIVAVIVALIGVNAITLISKPAK</sequence>
<feature type="transmembrane region" description="Helical" evidence="1">
    <location>
        <begin position="39"/>
        <end position="59"/>
    </location>
</feature>
<dbReference type="EMBL" id="JQCH01000003">
    <property type="protein sequence ID" value="KRO10704.1"/>
    <property type="molecule type" value="Genomic_DNA"/>
</dbReference>
<keyword evidence="3" id="KW-1185">Reference proteome</keyword>
<keyword evidence="1" id="KW-0812">Transmembrane</keyword>